<keyword evidence="6" id="KW-0862">Zinc</keyword>
<dbReference type="Gene3D" id="2.40.30.130">
    <property type="match status" value="1"/>
</dbReference>
<dbReference type="Gene3D" id="3.30.980.10">
    <property type="entry name" value="Threonyl-trna Synthetase, Chain A, domain 2"/>
    <property type="match status" value="1"/>
</dbReference>
<dbReference type="GeneID" id="119720712"/>
<dbReference type="GO" id="GO:0005737">
    <property type="term" value="C:cytoplasm"/>
    <property type="evidence" value="ECO:0007669"/>
    <property type="project" value="UniProtKB-SubCell"/>
</dbReference>
<evidence type="ECO:0000256" key="1">
    <source>
        <dbReference type="ARBA" id="ARBA00001947"/>
    </source>
</evidence>
<dbReference type="InterPro" id="IPR018163">
    <property type="entry name" value="Thr/Ala-tRNA-synth_IIc_edit"/>
</dbReference>
<evidence type="ECO:0000256" key="6">
    <source>
        <dbReference type="ARBA" id="ARBA00022833"/>
    </source>
</evidence>
<dbReference type="AlphaFoldDB" id="A0A913Z607"/>
<dbReference type="Pfam" id="PF07973">
    <property type="entry name" value="tRNA_SAD"/>
    <property type="match status" value="1"/>
</dbReference>
<evidence type="ECO:0000256" key="3">
    <source>
        <dbReference type="ARBA" id="ARBA00008429"/>
    </source>
</evidence>
<dbReference type="InterPro" id="IPR012947">
    <property type="entry name" value="tRNA_SAD"/>
</dbReference>
<dbReference type="GO" id="GO:0043039">
    <property type="term" value="P:tRNA aminoacylation"/>
    <property type="evidence" value="ECO:0007669"/>
    <property type="project" value="InterPro"/>
</dbReference>
<dbReference type="PANTHER" id="PTHR43462:SF1">
    <property type="entry name" value="ALANYL-TRNA EDITING PROTEIN AARSD1"/>
    <property type="match status" value="1"/>
</dbReference>
<feature type="domain" description="Threonyl/alanyl tRNA synthetase SAD" evidence="9">
    <location>
        <begin position="195"/>
        <end position="238"/>
    </location>
</feature>
<keyword evidence="7" id="KW-0648">Protein biosynthesis</keyword>
<dbReference type="SUPFAM" id="SSF50447">
    <property type="entry name" value="Translation proteins"/>
    <property type="match status" value="1"/>
</dbReference>
<evidence type="ECO:0000256" key="7">
    <source>
        <dbReference type="ARBA" id="ARBA00022917"/>
    </source>
</evidence>
<proteinExistence type="inferred from homology"/>
<dbReference type="GO" id="GO:0004812">
    <property type="term" value="F:aminoacyl-tRNA ligase activity"/>
    <property type="evidence" value="ECO:0007669"/>
    <property type="project" value="InterPro"/>
</dbReference>
<protein>
    <recommendedName>
        <fullName evidence="9">Threonyl/alanyl tRNA synthetase SAD domain-containing protein</fullName>
    </recommendedName>
</protein>
<dbReference type="FunFam" id="3.30.980.10:FF:000007">
    <property type="entry name" value="alanyl-tRNA editing protein Aarsd1"/>
    <property type="match status" value="1"/>
</dbReference>
<dbReference type="OrthoDB" id="288942at2759"/>
<dbReference type="InterPro" id="IPR051335">
    <property type="entry name" value="Alanyl-tRNA_Editing_Enzymes"/>
</dbReference>
<comment type="subcellular location">
    <subcellularLocation>
        <location evidence="2">Cytoplasm</location>
    </subcellularLocation>
</comment>
<comment type="function">
    <text evidence="8">Functions in trans to edit the amino acid moiety from incorrectly charged tRNA(Ala).</text>
</comment>
<name>A0A913Z607_PATMI</name>
<comment type="cofactor">
    <cofactor evidence="1">
        <name>Zn(2+)</name>
        <dbReference type="ChEBI" id="CHEBI:29105"/>
    </cofactor>
</comment>
<dbReference type="Proteomes" id="UP000887568">
    <property type="component" value="Unplaced"/>
</dbReference>
<sequence length="410" mass="45438">MAFACQKNSYLQELTTRVVSCTPAELKQVVNGKKQTLQGYEVITEDTVLFPEGGGQPDDRGTMNGIDVLRITRRGADAVLFVEKAIEAGTEVVQKVDWTRRFDHMQQHSAQHLITAVAEAKYGWPTTSWDLGKEKSFIEMDTPKIQAEHMQELEREVNEAIRKQLAMTPRLVDLGSAVLNCVRTRGLPEDHVGQVRIVEIETIEANTCCGTHVANLSHLQSIKLLGAEKGKKNKTNLYFLAGDRLLNYLGKCLANEKLLTGFLKCGPEGHPQAAEKIQKSLKVANKSTTTLLRDLAALEAYRYNNQANKDPVFVLHRKEGDLEFLNMVANEINLQNCLALLTAGDEKGVGLFLVAGPDDIIKEVGPQIAECLEGRGACKNGRYQGKANKLSKRSTAEETLHQYIPRLPTC</sequence>
<reference evidence="10" key="1">
    <citation type="submission" date="2022-11" db="UniProtKB">
        <authorList>
            <consortium name="EnsemblMetazoa"/>
        </authorList>
    </citation>
    <scope>IDENTIFICATION</scope>
</reference>
<evidence type="ECO:0000313" key="10">
    <source>
        <dbReference type="EnsemblMetazoa" id="XP_038046446.1"/>
    </source>
</evidence>
<dbReference type="GO" id="GO:0005524">
    <property type="term" value="F:ATP binding"/>
    <property type="evidence" value="ECO:0007669"/>
    <property type="project" value="InterPro"/>
</dbReference>
<dbReference type="SMART" id="SM00863">
    <property type="entry name" value="tRNA_SAD"/>
    <property type="match status" value="1"/>
</dbReference>
<keyword evidence="4" id="KW-0963">Cytoplasm</keyword>
<evidence type="ECO:0000256" key="4">
    <source>
        <dbReference type="ARBA" id="ARBA00022490"/>
    </source>
</evidence>
<dbReference type="EnsemblMetazoa" id="XM_038190518.1">
    <property type="protein sequence ID" value="XP_038046446.1"/>
    <property type="gene ID" value="LOC119720712"/>
</dbReference>
<dbReference type="GO" id="GO:0006412">
    <property type="term" value="P:translation"/>
    <property type="evidence" value="ECO:0007669"/>
    <property type="project" value="UniProtKB-KW"/>
</dbReference>
<organism evidence="10 11">
    <name type="scientific">Patiria miniata</name>
    <name type="common">Bat star</name>
    <name type="synonym">Asterina miniata</name>
    <dbReference type="NCBI Taxonomy" id="46514"/>
    <lineage>
        <taxon>Eukaryota</taxon>
        <taxon>Metazoa</taxon>
        <taxon>Echinodermata</taxon>
        <taxon>Eleutherozoa</taxon>
        <taxon>Asterozoa</taxon>
        <taxon>Asteroidea</taxon>
        <taxon>Valvatacea</taxon>
        <taxon>Valvatida</taxon>
        <taxon>Asterinidae</taxon>
        <taxon>Patiria</taxon>
    </lineage>
</organism>
<dbReference type="CTD" id="100885850"/>
<dbReference type="GO" id="GO:0046872">
    <property type="term" value="F:metal ion binding"/>
    <property type="evidence" value="ECO:0007669"/>
    <property type="project" value="UniProtKB-KW"/>
</dbReference>
<dbReference type="InterPro" id="IPR009000">
    <property type="entry name" value="Transl_B-barrel_sf"/>
</dbReference>
<keyword evidence="11" id="KW-1185">Reference proteome</keyword>
<accession>A0A913Z607</accession>
<dbReference type="FunFam" id="2.40.30.130:FF:000003">
    <property type="entry name" value="alanyl-tRNA editing protein Aarsd1"/>
    <property type="match status" value="1"/>
</dbReference>
<dbReference type="OMA" id="KYDTTSW"/>
<evidence type="ECO:0000256" key="2">
    <source>
        <dbReference type="ARBA" id="ARBA00004496"/>
    </source>
</evidence>
<evidence type="ECO:0000256" key="8">
    <source>
        <dbReference type="ARBA" id="ARBA00053555"/>
    </source>
</evidence>
<dbReference type="GO" id="GO:0002196">
    <property type="term" value="F:Ser-tRNA(Ala) deacylase activity"/>
    <property type="evidence" value="ECO:0007669"/>
    <property type="project" value="TreeGrafter"/>
</dbReference>
<comment type="similarity">
    <text evidence="3">Belongs to the class-II aminoacyl-tRNA synthetase family. Alax-L subfamily.</text>
</comment>
<evidence type="ECO:0000256" key="5">
    <source>
        <dbReference type="ARBA" id="ARBA00022723"/>
    </source>
</evidence>
<dbReference type="SUPFAM" id="SSF55186">
    <property type="entry name" value="ThrRS/AlaRS common domain"/>
    <property type="match status" value="1"/>
</dbReference>
<dbReference type="RefSeq" id="XP_038046446.1">
    <property type="nucleotide sequence ID" value="XM_038190518.1"/>
</dbReference>
<evidence type="ECO:0000313" key="11">
    <source>
        <dbReference type="Proteomes" id="UP000887568"/>
    </source>
</evidence>
<keyword evidence="5" id="KW-0479">Metal-binding</keyword>
<dbReference type="PANTHER" id="PTHR43462">
    <property type="entry name" value="ALANYL-TRNA EDITING PROTEIN"/>
    <property type="match status" value="1"/>
</dbReference>
<evidence type="ECO:0000259" key="9">
    <source>
        <dbReference type="SMART" id="SM00863"/>
    </source>
</evidence>